<dbReference type="PROSITE" id="PS01012">
    <property type="entry name" value="FOLYLPOLYGLU_SYNT_2"/>
    <property type="match status" value="1"/>
</dbReference>
<comment type="catalytic activity">
    <reaction evidence="21">
        <text>7,8-dihydropteroate + L-glutamate + ATP = 7,8-dihydrofolate + ADP + phosphate + H(+)</text>
        <dbReference type="Rhea" id="RHEA:23584"/>
        <dbReference type="ChEBI" id="CHEBI:15378"/>
        <dbReference type="ChEBI" id="CHEBI:17839"/>
        <dbReference type="ChEBI" id="CHEBI:29985"/>
        <dbReference type="ChEBI" id="CHEBI:30616"/>
        <dbReference type="ChEBI" id="CHEBI:43474"/>
        <dbReference type="ChEBI" id="CHEBI:57451"/>
        <dbReference type="ChEBI" id="CHEBI:456216"/>
        <dbReference type="EC" id="6.3.2.12"/>
    </reaction>
</comment>
<dbReference type="Gene3D" id="3.90.190.20">
    <property type="entry name" value="Mur ligase, C-terminal domain"/>
    <property type="match status" value="1"/>
</dbReference>
<dbReference type="InterPro" id="IPR004101">
    <property type="entry name" value="Mur_ligase_C"/>
</dbReference>
<dbReference type="InterPro" id="IPR036615">
    <property type="entry name" value="Mur_ligase_C_dom_sf"/>
</dbReference>
<evidence type="ECO:0000256" key="21">
    <source>
        <dbReference type="ARBA" id="ARBA00049161"/>
    </source>
</evidence>
<accession>A0A5S3N1P9</accession>
<comment type="similarity">
    <text evidence="5">Belongs to the folylpolyglutamate synthase family.</text>
</comment>
<comment type="cofactor">
    <cofactor evidence="1">
        <name>Mg(2+)</name>
        <dbReference type="ChEBI" id="CHEBI:18420"/>
    </cofactor>
</comment>
<evidence type="ECO:0000256" key="19">
    <source>
        <dbReference type="ARBA" id="ARBA00047808"/>
    </source>
</evidence>
<comment type="pathway">
    <text evidence="4">Cofactor biosynthesis; tetrahydrofolylpolyglutamate biosynthesis.</text>
</comment>
<evidence type="ECO:0000256" key="17">
    <source>
        <dbReference type="ARBA" id="ARBA00032510"/>
    </source>
</evidence>
<dbReference type="GO" id="GO:0005737">
    <property type="term" value="C:cytoplasm"/>
    <property type="evidence" value="ECO:0007669"/>
    <property type="project" value="TreeGrafter"/>
</dbReference>
<dbReference type="EC" id="6.3.2.12" evidence="6"/>
<keyword evidence="25" id="KW-1185">Reference proteome</keyword>
<keyword evidence="14" id="KW-0289">Folate biosynthesis</keyword>
<evidence type="ECO:0000256" key="15">
    <source>
        <dbReference type="ARBA" id="ARBA00030048"/>
    </source>
</evidence>
<comment type="catalytic activity">
    <reaction evidence="20">
        <text>(6R)-5,10-methylenetetrahydrofolyl-(gamma-L-Glu)(n) + L-glutamate + ATP = (6R)-5,10-methylenetetrahydrofolyl-(gamma-L-Glu)(n+1) + ADP + phosphate + H(+)</text>
        <dbReference type="Rhea" id="RHEA:51912"/>
        <dbReference type="Rhea" id="RHEA-COMP:13257"/>
        <dbReference type="Rhea" id="RHEA-COMP:13258"/>
        <dbReference type="ChEBI" id="CHEBI:15378"/>
        <dbReference type="ChEBI" id="CHEBI:29985"/>
        <dbReference type="ChEBI" id="CHEBI:30616"/>
        <dbReference type="ChEBI" id="CHEBI:43474"/>
        <dbReference type="ChEBI" id="CHEBI:136572"/>
        <dbReference type="ChEBI" id="CHEBI:456216"/>
        <dbReference type="EC" id="6.3.2.17"/>
    </reaction>
</comment>
<dbReference type="EMBL" id="VANR01000006">
    <property type="protein sequence ID" value="TMM29170.1"/>
    <property type="molecule type" value="Genomic_DNA"/>
</dbReference>
<evidence type="ECO:0000259" key="23">
    <source>
        <dbReference type="Pfam" id="PF08245"/>
    </source>
</evidence>
<comment type="function">
    <text evidence="2">Functions in two distinct reactions of the de novo folate biosynthetic pathway. Catalyzes the addition of a glutamate residue to dihydropteroate (7,8-dihydropteroate or H2Pte) to form dihydrofolate (7,8-dihydrofolate monoglutamate or H2Pte-Glu). Also catalyzes successive additions of L-glutamate to tetrahydrofolate or 10-formyltetrahydrofolate or 5,10-methylenetetrahydrofolate, leading to folylpolyglutamate derivatives.</text>
</comment>
<evidence type="ECO:0000256" key="10">
    <source>
        <dbReference type="ARBA" id="ARBA00022723"/>
    </source>
</evidence>
<dbReference type="GO" id="GO:0004326">
    <property type="term" value="F:tetrahydrofolylpolyglutamate synthase activity"/>
    <property type="evidence" value="ECO:0007669"/>
    <property type="project" value="UniProtKB-EC"/>
</dbReference>
<comment type="pathway">
    <text evidence="3">Cofactor biosynthesis; tetrahydrofolate biosynthesis; 7,8-dihydrofolate from 2-amino-4-hydroxy-6-hydroxymethyl-7,8-dihydropteridine diphosphate and 4-aminobenzoate: step 2/2.</text>
</comment>
<evidence type="ECO:0000313" key="24">
    <source>
        <dbReference type="EMBL" id="TMM29170.1"/>
    </source>
</evidence>
<gene>
    <name evidence="24" type="ORF">FDT66_12345</name>
</gene>
<dbReference type="SUPFAM" id="SSF53244">
    <property type="entry name" value="MurD-like peptide ligases, peptide-binding domain"/>
    <property type="match status" value="1"/>
</dbReference>
<evidence type="ECO:0000256" key="7">
    <source>
        <dbReference type="ARBA" id="ARBA00013025"/>
    </source>
</evidence>
<reference evidence="24 25" key="1">
    <citation type="submission" date="2019-05" db="EMBL/GenBank/DDBJ databases">
        <title>Polaribacter aestuariivivens sp. nov., isolated from a tidal flat.</title>
        <authorList>
            <person name="Yoon J.-H."/>
        </authorList>
    </citation>
    <scope>NUCLEOTIDE SEQUENCE [LARGE SCALE GENOMIC DNA]</scope>
    <source>
        <strain evidence="24 25">DBTF-3</strain>
    </source>
</reference>
<evidence type="ECO:0000256" key="11">
    <source>
        <dbReference type="ARBA" id="ARBA00022741"/>
    </source>
</evidence>
<keyword evidence="11" id="KW-0547">Nucleotide-binding</keyword>
<dbReference type="GO" id="GO:0046872">
    <property type="term" value="F:metal ion binding"/>
    <property type="evidence" value="ECO:0007669"/>
    <property type="project" value="UniProtKB-KW"/>
</dbReference>
<feature type="domain" description="Mur ligase central" evidence="23">
    <location>
        <begin position="51"/>
        <end position="243"/>
    </location>
</feature>
<dbReference type="FunFam" id="3.40.1190.10:FF:000011">
    <property type="entry name" value="Folylpolyglutamate synthase/dihydrofolate synthase"/>
    <property type="match status" value="1"/>
</dbReference>
<evidence type="ECO:0000256" key="5">
    <source>
        <dbReference type="ARBA" id="ARBA00008276"/>
    </source>
</evidence>
<evidence type="ECO:0000256" key="18">
    <source>
        <dbReference type="ARBA" id="ARBA00047493"/>
    </source>
</evidence>
<feature type="domain" description="Mur ligase C-terminal" evidence="22">
    <location>
        <begin position="277"/>
        <end position="394"/>
    </location>
</feature>
<evidence type="ECO:0000256" key="1">
    <source>
        <dbReference type="ARBA" id="ARBA00001946"/>
    </source>
</evidence>
<comment type="caution">
    <text evidence="24">The sequence shown here is derived from an EMBL/GenBank/DDBJ whole genome shotgun (WGS) entry which is preliminary data.</text>
</comment>
<dbReference type="PROSITE" id="PS01011">
    <property type="entry name" value="FOLYLPOLYGLU_SYNT_1"/>
    <property type="match status" value="1"/>
</dbReference>
<evidence type="ECO:0000256" key="9">
    <source>
        <dbReference type="ARBA" id="ARBA00022598"/>
    </source>
</evidence>
<dbReference type="GO" id="GO:0046656">
    <property type="term" value="P:folic acid biosynthetic process"/>
    <property type="evidence" value="ECO:0007669"/>
    <property type="project" value="UniProtKB-KW"/>
</dbReference>
<dbReference type="PIRSF" id="PIRSF001563">
    <property type="entry name" value="Folylpolyglu_synth"/>
    <property type="match status" value="1"/>
</dbReference>
<dbReference type="InterPro" id="IPR018109">
    <property type="entry name" value="Folylpolyglutamate_synth_CS"/>
</dbReference>
<dbReference type="InterPro" id="IPR036565">
    <property type="entry name" value="Mur-like_cat_sf"/>
</dbReference>
<name>A0A5S3N1P9_9FLAO</name>
<dbReference type="SUPFAM" id="SSF53623">
    <property type="entry name" value="MurD-like peptide ligases, catalytic domain"/>
    <property type="match status" value="1"/>
</dbReference>
<dbReference type="Proteomes" id="UP000307140">
    <property type="component" value="Unassembled WGS sequence"/>
</dbReference>
<comment type="catalytic activity">
    <reaction evidence="18">
        <text>(6S)-5,6,7,8-tetrahydrofolyl-(gamma-L-Glu)(n) + L-glutamate + ATP = (6S)-5,6,7,8-tetrahydrofolyl-(gamma-L-Glu)(n+1) + ADP + phosphate + H(+)</text>
        <dbReference type="Rhea" id="RHEA:10580"/>
        <dbReference type="Rhea" id="RHEA-COMP:14738"/>
        <dbReference type="Rhea" id="RHEA-COMP:14740"/>
        <dbReference type="ChEBI" id="CHEBI:15378"/>
        <dbReference type="ChEBI" id="CHEBI:29985"/>
        <dbReference type="ChEBI" id="CHEBI:30616"/>
        <dbReference type="ChEBI" id="CHEBI:43474"/>
        <dbReference type="ChEBI" id="CHEBI:141005"/>
        <dbReference type="ChEBI" id="CHEBI:456216"/>
        <dbReference type="EC" id="6.3.2.17"/>
    </reaction>
</comment>
<comment type="catalytic activity">
    <reaction evidence="19">
        <text>10-formyltetrahydrofolyl-(gamma-L-Glu)(n) + L-glutamate + ATP = 10-formyltetrahydrofolyl-(gamma-L-Glu)(n+1) + ADP + phosphate + H(+)</text>
        <dbReference type="Rhea" id="RHEA:51904"/>
        <dbReference type="Rhea" id="RHEA-COMP:13088"/>
        <dbReference type="Rhea" id="RHEA-COMP:14300"/>
        <dbReference type="ChEBI" id="CHEBI:15378"/>
        <dbReference type="ChEBI" id="CHEBI:29985"/>
        <dbReference type="ChEBI" id="CHEBI:30616"/>
        <dbReference type="ChEBI" id="CHEBI:43474"/>
        <dbReference type="ChEBI" id="CHEBI:134413"/>
        <dbReference type="ChEBI" id="CHEBI:456216"/>
        <dbReference type="EC" id="6.3.2.17"/>
    </reaction>
</comment>
<evidence type="ECO:0000256" key="12">
    <source>
        <dbReference type="ARBA" id="ARBA00022840"/>
    </source>
</evidence>
<keyword evidence="13" id="KW-0460">Magnesium</keyword>
<evidence type="ECO:0000256" key="14">
    <source>
        <dbReference type="ARBA" id="ARBA00022909"/>
    </source>
</evidence>
<dbReference type="InterPro" id="IPR013221">
    <property type="entry name" value="Mur_ligase_cen"/>
</dbReference>
<organism evidence="24 25">
    <name type="scientific">Polaribacter aestuariivivens</name>
    <dbReference type="NCBI Taxonomy" id="2304626"/>
    <lineage>
        <taxon>Bacteria</taxon>
        <taxon>Pseudomonadati</taxon>
        <taxon>Bacteroidota</taxon>
        <taxon>Flavobacteriia</taxon>
        <taxon>Flavobacteriales</taxon>
        <taxon>Flavobacteriaceae</taxon>
    </lineage>
</organism>
<evidence type="ECO:0000256" key="16">
    <source>
        <dbReference type="ARBA" id="ARBA00030592"/>
    </source>
</evidence>
<dbReference type="GO" id="GO:0005524">
    <property type="term" value="F:ATP binding"/>
    <property type="evidence" value="ECO:0007669"/>
    <property type="project" value="UniProtKB-KW"/>
</dbReference>
<keyword evidence="12" id="KW-0067">ATP-binding</keyword>
<dbReference type="EC" id="6.3.2.17" evidence="7"/>
<dbReference type="Gene3D" id="3.40.1190.10">
    <property type="entry name" value="Mur-like, catalytic domain"/>
    <property type="match status" value="1"/>
</dbReference>
<dbReference type="Pfam" id="PF02875">
    <property type="entry name" value="Mur_ligase_C"/>
    <property type="match status" value="1"/>
</dbReference>
<dbReference type="RefSeq" id="WP_138536992.1">
    <property type="nucleotide sequence ID" value="NZ_VANR01000006.1"/>
</dbReference>
<evidence type="ECO:0000256" key="8">
    <source>
        <dbReference type="ARBA" id="ARBA00019357"/>
    </source>
</evidence>
<evidence type="ECO:0000256" key="13">
    <source>
        <dbReference type="ARBA" id="ARBA00022842"/>
    </source>
</evidence>
<protein>
    <recommendedName>
        <fullName evidence="8">Dihydrofolate synthase/folylpolyglutamate synthase</fullName>
        <ecNumber evidence="6">6.3.2.12</ecNumber>
        <ecNumber evidence="7">6.3.2.17</ecNumber>
    </recommendedName>
    <alternativeName>
        <fullName evidence="17">Folylpoly-gamma-glutamate synthetase-dihydrofolate synthetase</fullName>
    </alternativeName>
    <alternativeName>
        <fullName evidence="15">Folylpolyglutamate synthetase</fullName>
    </alternativeName>
    <alternativeName>
        <fullName evidence="16">Tetrahydrofolylpolyglutamate synthase</fullName>
    </alternativeName>
</protein>
<dbReference type="Pfam" id="PF08245">
    <property type="entry name" value="Mur_ligase_M"/>
    <property type="match status" value="1"/>
</dbReference>
<evidence type="ECO:0000256" key="2">
    <source>
        <dbReference type="ARBA" id="ARBA00002714"/>
    </source>
</evidence>
<evidence type="ECO:0000256" key="20">
    <source>
        <dbReference type="ARBA" id="ARBA00049035"/>
    </source>
</evidence>
<dbReference type="GO" id="GO:0008841">
    <property type="term" value="F:dihydrofolate synthase activity"/>
    <property type="evidence" value="ECO:0007669"/>
    <property type="project" value="UniProtKB-EC"/>
</dbReference>
<sequence length="402" mass="45567">MTYKETLHWMFAQLPMYQREGKTAFKKDLTNILAFSKELNFPEKKFKTIHVGGTNGKGSTSHMLASILQEAGYKVGLYTSPHLKNFTERIRINGKEIPRRKVSSFIKKHKFFLEKQKLSFFEMTVGLAFDFFAEEKVDIAVVEVGLGGRLDSTNIITPEVSVITNIGLDHTQFLGETLPEIAFEKAGIIKNNIPVVIGEEQEEVRQVFVKKAEETKSKIVFASKNKGIFKTDLLGEYQQKNSKTAVTAIQQLQNFTISKKNINDGLLNVVKNTNLKGRWQVLQETPKVICDTAHNKEGLAIVLNQLKKEKYNKLHIVLGVVSDKKLEDVFPLFPKSATYYFCKPNIPRGLSEDVLYEKAKEFHLFGKKYLSVEKAFFHALSDANQEDIIYVGGSTFVVAEII</sequence>
<proteinExistence type="inferred from homology"/>
<evidence type="ECO:0000256" key="4">
    <source>
        <dbReference type="ARBA" id="ARBA00005150"/>
    </source>
</evidence>
<keyword evidence="9" id="KW-0436">Ligase</keyword>
<evidence type="ECO:0000259" key="22">
    <source>
        <dbReference type="Pfam" id="PF02875"/>
    </source>
</evidence>
<dbReference type="NCBIfam" id="TIGR01499">
    <property type="entry name" value="folC"/>
    <property type="match status" value="1"/>
</dbReference>
<dbReference type="PANTHER" id="PTHR11136:SF0">
    <property type="entry name" value="DIHYDROFOLATE SYNTHETASE-RELATED"/>
    <property type="match status" value="1"/>
</dbReference>
<evidence type="ECO:0000313" key="25">
    <source>
        <dbReference type="Proteomes" id="UP000307140"/>
    </source>
</evidence>
<evidence type="ECO:0000256" key="3">
    <source>
        <dbReference type="ARBA" id="ARBA00004799"/>
    </source>
</evidence>
<keyword evidence="10" id="KW-0479">Metal-binding</keyword>
<dbReference type="AlphaFoldDB" id="A0A5S3N1P9"/>
<dbReference type="OrthoDB" id="9809356at2"/>
<dbReference type="PANTHER" id="PTHR11136">
    <property type="entry name" value="FOLYLPOLYGLUTAMATE SYNTHASE-RELATED"/>
    <property type="match status" value="1"/>
</dbReference>
<dbReference type="InterPro" id="IPR001645">
    <property type="entry name" value="Folylpolyglutamate_synth"/>
</dbReference>
<evidence type="ECO:0000256" key="6">
    <source>
        <dbReference type="ARBA" id="ARBA00013023"/>
    </source>
</evidence>